<evidence type="ECO:0000256" key="7">
    <source>
        <dbReference type="ARBA" id="ARBA00022989"/>
    </source>
</evidence>
<dbReference type="GO" id="GO:0006458">
    <property type="term" value="P:'de novo' protein folding"/>
    <property type="evidence" value="ECO:0007669"/>
    <property type="project" value="InterPro"/>
</dbReference>
<dbReference type="Proteomes" id="UP000649328">
    <property type="component" value="Unassembled WGS sequence"/>
</dbReference>
<dbReference type="GO" id="GO:0007118">
    <property type="term" value="P:budding cell apical bud growth"/>
    <property type="evidence" value="ECO:0007669"/>
    <property type="project" value="TreeGrafter"/>
</dbReference>
<protein>
    <recommendedName>
        <fullName evidence="3 9">Protein ROT1</fullName>
    </recommendedName>
</protein>
<proteinExistence type="inferred from homology"/>
<keyword evidence="8 9" id="KW-0472">Membrane</keyword>
<dbReference type="InterPro" id="IPR019623">
    <property type="entry name" value="Rot1"/>
</dbReference>
<dbReference type="GO" id="GO:0005789">
    <property type="term" value="C:endoplasmic reticulum membrane"/>
    <property type="evidence" value="ECO:0007669"/>
    <property type="project" value="UniProtKB-SubCell"/>
</dbReference>
<keyword evidence="4" id="KW-0812">Transmembrane</keyword>
<evidence type="ECO:0000256" key="10">
    <source>
        <dbReference type="SAM" id="SignalP"/>
    </source>
</evidence>
<evidence type="ECO:0000256" key="2">
    <source>
        <dbReference type="ARBA" id="ARBA00007149"/>
    </source>
</evidence>
<dbReference type="PANTHER" id="PTHR28090:SF1">
    <property type="entry name" value="PROTEIN ROT1"/>
    <property type="match status" value="1"/>
</dbReference>
<organism evidence="11 12">
    <name type="scientific">Metschnikowia pulcherrima</name>
    <dbReference type="NCBI Taxonomy" id="27326"/>
    <lineage>
        <taxon>Eukaryota</taxon>
        <taxon>Fungi</taxon>
        <taxon>Dikarya</taxon>
        <taxon>Ascomycota</taxon>
        <taxon>Saccharomycotina</taxon>
        <taxon>Pichiomycetes</taxon>
        <taxon>Metschnikowiaceae</taxon>
        <taxon>Metschnikowia</taxon>
    </lineage>
</organism>
<comment type="similarity">
    <text evidence="2 9">Belongs to the ROT1 family.</text>
</comment>
<keyword evidence="7" id="KW-1133">Transmembrane helix</keyword>
<evidence type="ECO:0000313" key="11">
    <source>
        <dbReference type="EMBL" id="KAF7999356.1"/>
    </source>
</evidence>
<evidence type="ECO:0000256" key="8">
    <source>
        <dbReference type="ARBA" id="ARBA00023136"/>
    </source>
</evidence>
<evidence type="ECO:0000256" key="4">
    <source>
        <dbReference type="ARBA" id="ARBA00022692"/>
    </source>
</evidence>
<dbReference type="AlphaFoldDB" id="A0A8H7GMQ7"/>
<sequence length="284" mass="32176">MHYLSAIFAALFLIQHVLGEPNMEELEGTWLSKLNSVFTGPGFYDPVDELLVEPALPGISYSFTSDGHFEEALYRITSDPSNHSCAIASILYQHGTYEILSNGSVVLTPIAVDGRQLLSDPCGTNAENAQYTRYVQPTWFEKFQVSVSQYYGRYMLQIYQFDGSPMQPLYLAYKPPMMLPTEALNPTDKASETASSLRRKIKRSLENQYRTNAVRDFSSGKVDAIWWGAVRCVGRFLCSLCPQRLDRMALFVLLLKPAVLVFERTLNMRTPAKQRTLDLVHRAH</sequence>
<dbReference type="PIRSF" id="PIRSF017290">
    <property type="entry name" value="ROT1_prd"/>
    <property type="match status" value="1"/>
</dbReference>
<evidence type="ECO:0000313" key="12">
    <source>
        <dbReference type="Proteomes" id="UP000649328"/>
    </source>
</evidence>
<comment type="function">
    <text evidence="9">Required for normal levels of the cell wall 1,6-beta-glucan. Involved in a protein folding machinery chaperoning proteins acting in various physiological processes including cell wall synthesis and lysis of autophagic bodies.</text>
</comment>
<accession>A0A8H7GMQ7</accession>
<evidence type="ECO:0000256" key="6">
    <source>
        <dbReference type="ARBA" id="ARBA00022824"/>
    </source>
</evidence>
<evidence type="ECO:0000256" key="9">
    <source>
        <dbReference type="PIRNR" id="PIRNR017290"/>
    </source>
</evidence>
<dbReference type="OrthoDB" id="5327821at2759"/>
<name>A0A8H7GMQ7_9ASCO</name>
<gene>
    <name evidence="11" type="ORF">HF325_006032</name>
</gene>
<dbReference type="GO" id="GO:0051082">
    <property type="term" value="F:unfolded protein binding"/>
    <property type="evidence" value="ECO:0007669"/>
    <property type="project" value="TreeGrafter"/>
</dbReference>
<keyword evidence="6 9" id="KW-0256">Endoplasmic reticulum</keyword>
<dbReference type="EMBL" id="JACBPP010000009">
    <property type="protein sequence ID" value="KAF7999356.1"/>
    <property type="molecule type" value="Genomic_DNA"/>
</dbReference>
<evidence type="ECO:0000256" key="5">
    <source>
        <dbReference type="ARBA" id="ARBA00022729"/>
    </source>
</evidence>
<comment type="caution">
    <text evidence="11">The sequence shown here is derived from an EMBL/GenBank/DDBJ whole genome shotgun (WGS) entry which is preliminary data.</text>
</comment>
<keyword evidence="12" id="KW-1185">Reference proteome</keyword>
<feature type="signal peptide" evidence="10">
    <location>
        <begin position="1"/>
        <end position="19"/>
    </location>
</feature>
<keyword evidence="5 10" id="KW-0732">Signal</keyword>
<reference evidence="11" key="1">
    <citation type="submission" date="2020-10" db="EMBL/GenBank/DDBJ databases">
        <title>The Whole-Genome Sequence of Metschnikowia persimmonesis, a Novel Endophytic Yeast Species Isolated from Medicinal Plant Diospyros kaki Thumb.</title>
        <authorList>
            <person name="Rahmat E."/>
            <person name="Kang Y."/>
        </authorList>
    </citation>
    <scope>NUCLEOTIDE SEQUENCE</scope>
    <source>
        <strain evidence="11">KIOM G15050</strain>
    </source>
</reference>
<evidence type="ECO:0000256" key="1">
    <source>
        <dbReference type="ARBA" id="ARBA00004115"/>
    </source>
</evidence>
<feature type="chain" id="PRO_5034211199" description="Protein ROT1" evidence="10">
    <location>
        <begin position="20"/>
        <end position="284"/>
    </location>
</feature>
<comment type="subcellular location">
    <subcellularLocation>
        <location evidence="1">Endoplasmic reticulum membrane</location>
        <topology evidence="1">Single-pass type I membrane protein</topology>
    </subcellularLocation>
</comment>
<evidence type="ECO:0000256" key="3">
    <source>
        <dbReference type="ARBA" id="ARBA00017291"/>
    </source>
</evidence>
<dbReference type="Pfam" id="PF10681">
    <property type="entry name" value="Rot1"/>
    <property type="match status" value="1"/>
</dbReference>
<dbReference type="PANTHER" id="PTHR28090">
    <property type="entry name" value="PROTEIN ROT1"/>
    <property type="match status" value="1"/>
</dbReference>